<evidence type="ECO:0000313" key="1">
    <source>
        <dbReference type="EMBL" id="GBL86494.1"/>
    </source>
</evidence>
<dbReference type="AlphaFoldDB" id="A0A4Y2B388"/>
<dbReference type="Proteomes" id="UP000499080">
    <property type="component" value="Unassembled WGS sequence"/>
</dbReference>
<reference evidence="2 3" key="1">
    <citation type="journal article" date="2019" name="Sci. Rep.">
        <title>Orb-weaving spider Araneus ventricosus genome elucidates the spidroin gene catalogue.</title>
        <authorList>
            <person name="Kono N."/>
            <person name="Nakamura H."/>
            <person name="Ohtoshi R."/>
            <person name="Moran D.A.P."/>
            <person name="Shinohara A."/>
            <person name="Yoshida Y."/>
            <person name="Fujiwara M."/>
            <person name="Mori M."/>
            <person name="Tomita M."/>
            <person name="Arakawa K."/>
        </authorList>
    </citation>
    <scope>NUCLEOTIDE SEQUENCE [LARGE SCALE GENOMIC DNA]</scope>
</reference>
<organism evidence="2 3">
    <name type="scientific">Araneus ventricosus</name>
    <name type="common">Orbweaver spider</name>
    <name type="synonym">Epeira ventricosa</name>
    <dbReference type="NCBI Taxonomy" id="182803"/>
    <lineage>
        <taxon>Eukaryota</taxon>
        <taxon>Metazoa</taxon>
        <taxon>Ecdysozoa</taxon>
        <taxon>Arthropoda</taxon>
        <taxon>Chelicerata</taxon>
        <taxon>Arachnida</taxon>
        <taxon>Araneae</taxon>
        <taxon>Araneomorphae</taxon>
        <taxon>Entelegynae</taxon>
        <taxon>Araneoidea</taxon>
        <taxon>Araneidae</taxon>
        <taxon>Araneus</taxon>
    </lineage>
</organism>
<comment type="caution">
    <text evidence="2">The sequence shown here is derived from an EMBL/GenBank/DDBJ whole genome shotgun (WGS) entry which is preliminary data.</text>
</comment>
<dbReference type="EMBL" id="BGPR01082282">
    <property type="protein sequence ID" value="GBL86494.1"/>
    <property type="molecule type" value="Genomic_DNA"/>
</dbReference>
<evidence type="ECO:0000313" key="3">
    <source>
        <dbReference type="Proteomes" id="UP000499080"/>
    </source>
</evidence>
<protein>
    <submittedName>
        <fullName evidence="2">Uncharacterized protein</fullName>
    </submittedName>
</protein>
<dbReference type="EMBL" id="BGPR01082285">
    <property type="protein sequence ID" value="GBL86513.1"/>
    <property type="molecule type" value="Genomic_DNA"/>
</dbReference>
<gene>
    <name evidence="1" type="ORF">AVEN_147486_1</name>
    <name evidence="2" type="ORF">AVEN_190085_1</name>
</gene>
<sequence>MLLNLRNKPHYGNKCPPTSAIKDVKVCKQLPAGHGLFTNNYPYYSTTSTPFSGNNITFGTKSLTFDSYLRLSFSIKPAIHQSQEVAHMVAAAPSLLSRLTSGPQSRHHLALTTHTTYGRLQLSLFREGETFYGQHAKMQKENKAKKGHNLRLYPVRKNDWERK</sequence>
<evidence type="ECO:0000313" key="2">
    <source>
        <dbReference type="EMBL" id="GBL86513.1"/>
    </source>
</evidence>
<proteinExistence type="predicted"/>
<name>A0A4Y2B388_ARAVE</name>
<accession>A0A4Y2B388</accession>
<keyword evidence="3" id="KW-1185">Reference proteome</keyword>